<dbReference type="InterPro" id="IPR038765">
    <property type="entry name" value="Papain-like_cys_pep_sf"/>
</dbReference>
<keyword evidence="2" id="KW-1185">Reference proteome</keyword>
<accession>A0ABW3UNC5</accession>
<comment type="caution">
    <text evidence="1">The sequence shown here is derived from an EMBL/GenBank/DDBJ whole genome shotgun (WGS) entry which is preliminary data.</text>
</comment>
<evidence type="ECO:0008006" key="3">
    <source>
        <dbReference type="Google" id="ProtNLM"/>
    </source>
</evidence>
<proteinExistence type="predicted"/>
<evidence type="ECO:0000313" key="1">
    <source>
        <dbReference type="EMBL" id="MFD1222260.1"/>
    </source>
</evidence>
<dbReference type="EMBL" id="JBHTLU010000023">
    <property type="protein sequence ID" value="MFD1222260.1"/>
    <property type="molecule type" value="Genomic_DNA"/>
</dbReference>
<dbReference type="Proteomes" id="UP001597180">
    <property type="component" value="Unassembled WGS sequence"/>
</dbReference>
<name>A0ABW3UNC5_9BACL</name>
<protein>
    <recommendedName>
        <fullName evidence="3">Arylamine N-acetyltransferase</fullName>
    </recommendedName>
</protein>
<dbReference type="RefSeq" id="WP_345589515.1">
    <property type="nucleotide sequence ID" value="NZ_BAABJG010000018.1"/>
</dbReference>
<dbReference type="SUPFAM" id="SSF54001">
    <property type="entry name" value="Cysteine proteinases"/>
    <property type="match status" value="1"/>
</dbReference>
<reference evidence="2" key="1">
    <citation type="journal article" date="2019" name="Int. J. Syst. Evol. Microbiol.">
        <title>The Global Catalogue of Microorganisms (GCM) 10K type strain sequencing project: providing services to taxonomists for standard genome sequencing and annotation.</title>
        <authorList>
            <consortium name="The Broad Institute Genomics Platform"/>
            <consortium name="The Broad Institute Genome Sequencing Center for Infectious Disease"/>
            <person name="Wu L."/>
            <person name="Ma J."/>
        </authorList>
    </citation>
    <scope>NUCLEOTIDE SEQUENCE [LARGE SCALE GENOMIC DNA]</scope>
    <source>
        <strain evidence="2">CCUG 53270</strain>
    </source>
</reference>
<evidence type="ECO:0000313" key="2">
    <source>
        <dbReference type="Proteomes" id="UP001597180"/>
    </source>
</evidence>
<gene>
    <name evidence="1" type="ORF">ACFQ4B_19240</name>
</gene>
<sequence>MRATQDVLDIWKQFDTFPMETLSKAWIASVSGSGRQRTVEVMEEHRQQYGLSGNCFDLAAWLIHKYKAEGMEAYGVGHGLCTPKAHVAVVAVNHQGYRYFCDLGDQWIEPVLIDPDNEDFSQAELAGFVTGGKVKVEATSPGVRFSYIRPNGKVSYQSFDLTPIGSDEWMAAACYSQSLLRHPLVEMRLPASREVIHWEFDSWSSFISSSEGLTKEPQLDTNEEWAARIHERTGMSPEIVLKALNLHSSLRK</sequence>
<organism evidence="1 2">
    <name type="scientific">Paenibacillus vulneris</name>
    <dbReference type="NCBI Taxonomy" id="1133364"/>
    <lineage>
        <taxon>Bacteria</taxon>
        <taxon>Bacillati</taxon>
        <taxon>Bacillota</taxon>
        <taxon>Bacilli</taxon>
        <taxon>Bacillales</taxon>
        <taxon>Paenibacillaceae</taxon>
        <taxon>Paenibacillus</taxon>
    </lineage>
</organism>